<dbReference type="InterPro" id="IPR016181">
    <property type="entry name" value="Acyl_CoA_acyltransferase"/>
</dbReference>
<dbReference type="AlphaFoldDB" id="A0A7S9LNF3"/>
<keyword evidence="2" id="KW-0012">Acyltransferase</keyword>
<accession>A0A7S9LNF3</accession>
<organism evidence="5 6">
    <name type="scientific">Pontivivens ytuae</name>
    <dbReference type="NCBI Taxonomy" id="2789856"/>
    <lineage>
        <taxon>Bacteria</taxon>
        <taxon>Pseudomonadati</taxon>
        <taxon>Pseudomonadota</taxon>
        <taxon>Alphaproteobacteria</taxon>
        <taxon>Rhodobacterales</taxon>
        <taxon>Paracoccaceae</taxon>
        <taxon>Pontivivens</taxon>
    </lineage>
</organism>
<dbReference type="Pfam" id="PF13302">
    <property type="entry name" value="Acetyltransf_3"/>
    <property type="match status" value="1"/>
</dbReference>
<dbReference type="InterPro" id="IPR000182">
    <property type="entry name" value="GNAT_dom"/>
</dbReference>
<evidence type="ECO:0000313" key="6">
    <source>
        <dbReference type="Proteomes" id="UP000594800"/>
    </source>
</evidence>
<sequence>MRLIRRPTPVLMTDRLYLRPPILDDHVQWARLRREGWDFLSPWEPVRAPDHLSRSSFRGRVHWSRQAIRGDRAVPLFLFRREDDKLLGAITLDNIQRGPAQYCTVGYWIGANHARKGYMREALTRTVEHAFKELDLSRVQAACLPENAASRGLLEQCGFHYEGIAQSYLNIAGRWRNHVIYAALREDRLSSE</sequence>
<dbReference type="GO" id="GO:0008999">
    <property type="term" value="F:protein-N-terminal-alanine acetyltransferase activity"/>
    <property type="evidence" value="ECO:0007669"/>
    <property type="project" value="TreeGrafter"/>
</dbReference>
<feature type="domain" description="N-acetyltransferase" evidence="4">
    <location>
        <begin position="16"/>
        <end position="186"/>
    </location>
</feature>
<dbReference type="KEGG" id="poz:I0K15_10765"/>
<protein>
    <submittedName>
        <fullName evidence="5">GNAT family N-acetyltransferase</fullName>
    </submittedName>
</protein>
<dbReference type="EMBL" id="CP064942">
    <property type="protein sequence ID" value="QPH52309.1"/>
    <property type="molecule type" value="Genomic_DNA"/>
</dbReference>
<reference evidence="5 6" key="1">
    <citation type="submission" date="2020-11" db="EMBL/GenBank/DDBJ databases">
        <title>Description of Pontivivens ytuae sp. nov. isolated from deep sea sediment of Mariana Trench.</title>
        <authorList>
            <person name="Wang Z."/>
            <person name="Sun Q.-L."/>
            <person name="Xu X.-D."/>
            <person name="Tang Y.-Z."/>
            <person name="Zhang J."/>
        </authorList>
    </citation>
    <scope>NUCLEOTIDE SEQUENCE [LARGE SCALE GENOMIC DNA]</scope>
    <source>
        <strain evidence="5 6">MT2928</strain>
    </source>
</reference>
<dbReference type="PANTHER" id="PTHR43792">
    <property type="entry name" value="GNAT FAMILY, PUTATIVE (AFU_ORTHOLOGUE AFUA_3G00765)-RELATED-RELATED"/>
    <property type="match status" value="1"/>
</dbReference>
<dbReference type="Gene3D" id="3.40.630.30">
    <property type="match status" value="1"/>
</dbReference>
<dbReference type="RefSeq" id="WP_196101523.1">
    <property type="nucleotide sequence ID" value="NZ_CP064942.1"/>
</dbReference>
<dbReference type="PANTHER" id="PTHR43792:SF8">
    <property type="entry name" value="[RIBOSOMAL PROTEIN US5]-ALANINE N-ACETYLTRANSFERASE"/>
    <property type="match status" value="1"/>
</dbReference>
<evidence type="ECO:0000256" key="1">
    <source>
        <dbReference type="ARBA" id="ARBA00022679"/>
    </source>
</evidence>
<evidence type="ECO:0000259" key="4">
    <source>
        <dbReference type="PROSITE" id="PS51186"/>
    </source>
</evidence>
<dbReference type="SUPFAM" id="SSF55729">
    <property type="entry name" value="Acyl-CoA N-acyltransferases (Nat)"/>
    <property type="match status" value="1"/>
</dbReference>
<gene>
    <name evidence="5" type="ORF">I0K15_10765</name>
</gene>
<comment type="similarity">
    <text evidence="3">Belongs to the acetyltransferase family. RimJ subfamily.</text>
</comment>
<evidence type="ECO:0000256" key="2">
    <source>
        <dbReference type="ARBA" id="ARBA00023315"/>
    </source>
</evidence>
<name>A0A7S9LNF3_9RHOB</name>
<evidence type="ECO:0000313" key="5">
    <source>
        <dbReference type="EMBL" id="QPH52309.1"/>
    </source>
</evidence>
<dbReference type="InterPro" id="IPR051531">
    <property type="entry name" value="N-acetyltransferase"/>
</dbReference>
<dbReference type="Proteomes" id="UP000594800">
    <property type="component" value="Chromosome"/>
</dbReference>
<keyword evidence="6" id="KW-1185">Reference proteome</keyword>
<evidence type="ECO:0000256" key="3">
    <source>
        <dbReference type="ARBA" id="ARBA00038502"/>
    </source>
</evidence>
<keyword evidence="1 5" id="KW-0808">Transferase</keyword>
<dbReference type="GO" id="GO:0005737">
    <property type="term" value="C:cytoplasm"/>
    <property type="evidence" value="ECO:0007669"/>
    <property type="project" value="TreeGrafter"/>
</dbReference>
<proteinExistence type="inferred from homology"/>
<dbReference type="PROSITE" id="PS51186">
    <property type="entry name" value="GNAT"/>
    <property type="match status" value="1"/>
</dbReference>